<keyword evidence="11" id="KW-1185">Reference proteome</keyword>
<evidence type="ECO:0000259" key="8">
    <source>
        <dbReference type="Pfam" id="PF00266"/>
    </source>
</evidence>
<comment type="cofactor">
    <cofactor evidence="1">
        <name>pyridoxal 5'-phosphate</name>
        <dbReference type="ChEBI" id="CHEBI:597326"/>
    </cofactor>
</comment>
<evidence type="ECO:0000313" key="9">
    <source>
        <dbReference type="EMBL" id="GIL75868.1"/>
    </source>
</evidence>
<keyword evidence="6" id="KW-0408">Iron</keyword>
<dbReference type="Gene3D" id="1.10.260.50">
    <property type="match status" value="1"/>
</dbReference>
<evidence type="ECO:0000256" key="7">
    <source>
        <dbReference type="ARBA" id="ARBA00023014"/>
    </source>
</evidence>
<dbReference type="PANTHER" id="PTHR11601">
    <property type="entry name" value="CYSTEINE DESULFURYLASE FAMILY MEMBER"/>
    <property type="match status" value="1"/>
</dbReference>
<evidence type="ECO:0000256" key="2">
    <source>
        <dbReference type="ARBA" id="ARBA00006490"/>
    </source>
</evidence>
<comment type="similarity">
    <text evidence="2">Belongs to the class-V pyridoxal-phosphate-dependent aminotransferase family. NifS/IscS subfamily.</text>
</comment>
<dbReference type="PANTHER" id="PTHR11601:SF34">
    <property type="entry name" value="CYSTEINE DESULFURASE"/>
    <property type="match status" value="1"/>
</dbReference>
<dbReference type="EMBL" id="BNCQ01000008">
    <property type="protein sequence ID" value="GIM00586.1"/>
    <property type="molecule type" value="Genomic_DNA"/>
</dbReference>
<dbReference type="GO" id="GO:0051536">
    <property type="term" value="F:iron-sulfur cluster binding"/>
    <property type="evidence" value="ECO:0007669"/>
    <property type="project" value="UniProtKB-KW"/>
</dbReference>
<reference evidence="9" key="1">
    <citation type="journal article" date="2021" name="Proc. Natl. Acad. Sci. U.S.A.">
        <title>Three genomes in the algal genus Volvox reveal the fate of a haploid sex-determining region after a transition to homothallism.</title>
        <authorList>
            <person name="Yamamoto K."/>
            <person name="Hamaji T."/>
            <person name="Kawai-Toyooka H."/>
            <person name="Matsuzaki R."/>
            <person name="Takahashi F."/>
            <person name="Nishimura Y."/>
            <person name="Kawachi M."/>
            <person name="Noguchi H."/>
            <person name="Minakuchi Y."/>
            <person name="Umen J.G."/>
            <person name="Toyoda A."/>
            <person name="Nozaki H."/>
        </authorList>
    </citation>
    <scope>NUCLEOTIDE SEQUENCE</scope>
    <source>
        <strain evidence="10">NIES-3785</strain>
        <strain evidence="9">NIES-3786</strain>
    </source>
</reference>
<comment type="caution">
    <text evidence="9">The sequence shown here is derived from an EMBL/GenBank/DDBJ whole genome shotgun (WGS) entry which is preliminary data.</text>
</comment>
<dbReference type="Gene3D" id="3.90.1150.10">
    <property type="entry name" value="Aspartate Aminotransferase, domain 1"/>
    <property type="match status" value="1"/>
</dbReference>
<dbReference type="AlphaFoldDB" id="A0A8J4FGX8"/>
<dbReference type="Proteomes" id="UP000722791">
    <property type="component" value="Unassembled WGS sequence"/>
</dbReference>
<dbReference type="PIRSF" id="PIRSF005572">
    <property type="entry name" value="NifS"/>
    <property type="match status" value="1"/>
</dbReference>
<evidence type="ECO:0000256" key="4">
    <source>
        <dbReference type="ARBA" id="ARBA00022723"/>
    </source>
</evidence>
<sequence>MLNARAAVLFCRTGAQYATATAATGVVQGSSRCLHTFPQTRPEEGPPAVGLGLELPHLKRTGCIYLDYNATTPIFPEVAAEMAPFLFEHFGNPSSGHTYGRVCKAALDTARGRVAQLLGASDPLEVHFTSCGTESDNWAIYGAVMAARMAQLRLQPQLQPVGPPPHVVTSAVEHPAVLVHLKHLQDQGLLTYTAVPVDGEGLVDPDQAAAAVQPNTALVTIMHSNNEVGAVQPIAKIAAAVRQAHARAIAAAGGDAQGAATGALLVHSDAAQSTGKVELDVEALGVDALTIVGHKFGAPKGVAALYIRRGVTLPNYFHGGGQEAGRRAGTENIMQVVGLGAAAVVARQEGPQLRKHIGEMAERLLGAVRAEMRAEDQDKLWVNGPRDPARRLPNTLSLSIRGLNSALALQRLSTQLAASAGAACHSADGASVSAVLRAMKIPLEFAKGTLRLSTGRHTTAQDVDRAAKLIVEEARRQDILG</sequence>
<feature type="domain" description="Aminotransferase class V" evidence="8">
    <location>
        <begin position="64"/>
        <end position="465"/>
    </location>
</feature>
<keyword evidence="4" id="KW-0479">Metal-binding</keyword>
<dbReference type="Pfam" id="PF00266">
    <property type="entry name" value="Aminotran_5"/>
    <property type="match status" value="1"/>
</dbReference>
<dbReference type="InterPro" id="IPR015424">
    <property type="entry name" value="PyrdxlP-dep_Trfase"/>
</dbReference>
<dbReference type="OrthoDB" id="10250117at2759"/>
<evidence type="ECO:0000313" key="11">
    <source>
        <dbReference type="Proteomes" id="UP000747110"/>
    </source>
</evidence>
<organism evidence="9 11">
    <name type="scientific">Volvox reticuliferus</name>
    <dbReference type="NCBI Taxonomy" id="1737510"/>
    <lineage>
        <taxon>Eukaryota</taxon>
        <taxon>Viridiplantae</taxon>
        <taxon>Chlorophyta</taxon>
        <taxon>core chlorophytes</taxon>
        <taxon>Chlorophyceae</taxon>
        <taxon>CS clade</taxon>
        <taxon>Chlamydomonadales</taxon>
        <taxon>Volvocaceae</taxon>
        <taxon>Volvox</taxon>
    </lineage>
</organism>
<evidence type="ECO:0000256" key="6">
    <source>
        <dbReference type="ARBA" id="ARBA00023004"/>
    </source>
</evidence>
<keyword evidence="3" id="KW-0808">Transferase</keyword>
<dbReference type="Proteomes" id="UP000747110">
    <property type="component" value="Unassembled WGS sequence"/>
</dbReference>
<dbReference type="GO" id="GO:0016740">
    <property type="term" value="F:transferase activity"/>
    <property type="evidence" value="ECO:0007669"/>
    <property type="project" value="UniProtKB-KW"/>
</dbReference>
<name>A0A8J4FGX8_9CHLO</name>
<keyword evidence="7" id="KW-0411">Iron-sulfur</keyword>
<gene>
    <name evidence="9" type="ORF">Vretifemale_5597</name>
    <name evidence="10" type="ORF">Vretimale_5575</name>
</gene>
<dbReference type="EMBL" id="BNCP01000008">
    <property type="protein sequence ID" value="GIL75868.1"/>
    <property type="molecule type" value="Genomic_DNA"/>
</dbReference>
<evidence type="ECO:0000256" key="3">
    <source>
        <dbReference type="ARBA" id="ARBA00022679"/>
    </source>
</evidence>
<keyword evidence="5" id="KW-0663">Pyridoxal phosphate</keyword>
<evidence type="ECO:0000256" key="5">
    <source>
        <dbReference type="ARBA" id="ARBA00022898"/>
    </source>
</evidence>
<dbReference type="InterPro" id="IPR015422">
    <property type="entry name" value="PyrdxlP-dep_Trfase_small"/>
</dbReference>
<dbReference type="SUPFAM" id="SSF53383">
    <property type="entry name" value="PLP-dependent transferases"/>
    <property type="match status" value="1"/>
</dbReference>
<protein>
    <recommendedName>
        <fullName evidence="8">Aminotransferase class V domain-containing protein</fullName>
    </recommendedName>
</protein>
<proteinExistence type="inferred from homology"/>
<evidence type="ECO:0000256" key="1">
    <source>
        <dbReference type="ARBA" id="ARBA00001933"/>
    </source>
</evidence>
<dbReference type="GO" id="GO:0046872">
    <property type="term" value="F:metal ion binding"/>
    <property type="evidence" value="ECO:0007669"/>
    <property type="project" value="UniProtKB-KW"/>
</dbReference>
<dbReference type="InterPro" id="IPR016454">
    <property type="entry name" value="Cysteine_dSase"/>
</dbReference>
<evidence type="ECO:0000313" key="10">
    <source>
        <dbReference type="EMBL" id="GIM00586.1"/>
    </source>
</evidence>
<dbReference type="Gene3D" id="3.40.640.10">
    <property type="entry name" value="Type I PLP-dependent aspartate aminotransferase-like (Major domain)"/>
    <property type="match status" value="1"/>
</dbReference>
<dbReference type="InterPro" id="IPR015421">
    <property type="entry name" value="PyrdxlP-dep_Trfase_major"/>
</dbReference>
<dbReference type="InterPro" id="IPR000192">
    <property type="entry name" value="Aminotrans_V_dom"/>
</dbReference>
<accession>A0A8J4FGX8</accession>